<gene>
    <name evidence="5" type="ORF">GBAR_LOCUS25520</name>
</gene>
<accession>A0AA35TD88</accession>
<evidence type="ECO:0000256" key="2">
    <source>
        <dbReference type="SAM" id="Phobius"/>
    </source>
</evidence>
<sequence>MGLKTSMILGLCTLLSFAAVGQTGRFTLEILEGPETQVVSSDESSVTFNCRIRGEDVEWTINGRLSDQAENMRLIVNYGVEFNTSPRLNGQINASITFPNIPYFNSTRVICVSLNATGTSQSSEAVMITAGPPLPPVPRLEVFNATSVRVSWEEPFTWELFPVLSYQVSVYNVSSGTYTDNFTLSGNETSQVITRQTETTVCSELWLGVTAKNGEGESAAGTTSGGFPVVPSDFPYKPTPDVKFEADGTPTVKVIFNGIQEIPEQRGFRMCASLGIPSPVFLATSTTSSAHVMSCMNIAVLGSSPAANNMQFPGGFYQLKVFRDGSNEQVIETERQRIDNSQSVVEAEITSMILQANKDYQATLLYETNFSTLEAEMQFSTAFHPTAPGVTDDGKGTTTTDGPAPSRPTTPDTGKSITSGLKDGEDRPGNLVAIVSSTTGGVLVLGTLVLIIIIVIIIILRRQQRGNEVQKRNSMVDNPLYEGPIYEVISENKRRKQLCPKAKVHAEESVYLDSPTQSMPRDCTPSYSNSAMVIANSMANGKASDRTVIKLDLVESSLDHHPLQTNPYTNSSMEPVTEDAYTLMRPAPPATSLNDHTNYLVAHSNEERQFVLDASSPRSSGTSQKQVTLV</sequence>
<comment type="caution">
    <text evidence="5">The sequence shown here is derived from an EMBL/GenBank/DDBJ whole genome shotgun (WGS) entry which is preliminary data.</text>
</comment>
<feature type="region of interest" description="Disordered" evidence="1">
    <location>
        <begin position="385"/>
        <end position="424"/>
    </location>
</feature>
<keyword evidence="2" id="KW-0812">Transmembrane</keyword>
<dbReference type="InterPro" id="IPR036116">
    <property type="entry name" value="FN3_sf"/>
</dbReference>
<keyword evidence="6" id="KW-1185">Reference proteome</keyword>
<feature type="compositionally biased region" description="Polar residues" evidence="1">
    <location>
        <begin position="407"/>
        <end position="419"/>
    </location>
</feature>
<protein>
    <recommendedName>
        <fullName evidence="4">Fibronectin type-III domain-containing protein</fullName>
    </recommendedName>
</protein>
<dbReference type="EMBL" id="CASHTH010003539">
    <property type="protein sequence ID" value="CAI8046175.1"/>
    <property type="molecule type" value="Genomic_DNA"/>
</dbReference>
<dbReference type="InterPro" id="IPR003961">
    <property type="entry name" value="FN3_dom"/>
</dbReference>
<feature type="signal peptide" evidence="3">
    <location>
        <begin position="1"/>
        <end position="23"/>
    </location>
</feature>
<feature type="transmembrane region" description="Helical" evidence="2">
    <location>
        <begin position="440"/>
        <end position="460"/>
    </location>
</feature>
<keyword evidence="2" id="KW-1133">Transmembrane helix</keyword>
<dbReference type="CDD" id="cd00063">
    <property type="entry name" value="FN3"/>
    <property type="match status" value="1"/>
</dbReference>
<reference evidence="5" key="1">
    <citation type="submission" date="2023-03" db="EMBL/GenBank/DDBJ databases">
        <authorList>
            <person name="Steffen K."/>
            <person name="Cardenas P."/>
        </authorList>
    </citation>
    <scope>NUCLEOTIDE SEQUENCE</scope>
</reference>
<keyword evidence="2" id="KW-0472">Membrane</keyword>
<dbReference type="Proteomes" id="UP001174909">
    <property type="component" value="Unassembled WGS sequence"/>
</dbReference>
<feature type="domain" description="Fibronectin type-III" evidence="4">
    <location>
        <begin position="132"/>
        <end position="232"/>
    </location>
</feature>
<proteinExistence type="predicted"/>
<dbReference type="AlphaFoldDB" id="A0AA35TD88"/>
<evidence type="ECO:0000256" key="3">
    <source>
        <dbReference type="SAM" id="SignalP"/>
    </source>
</evidence>
<dbReference type="SUPFAM" id="SSF49265">
    <property type="entry name" value="Fibronectin type III"/>
    <property type="match status" value="1"/>
</dbReference>
<feature type="chain" id="PRO_5041330872" description="Fibronectin type-III domain-containing protein" evidence="3">
    <location>
        <begin position="24"/>
        <end position="630"/>
    </location>
</feature>
<dbReference type="InterPro" id="IPR013783">
    <property type="entry name" value="Ig-like_fold"/>
</dbReference>
<evidence type="ECO:0000313" key="5">
    <source>
        <dbReference type="EMBL" id="CAI8046175.1"/>
    </source>
</evidence>
<organism evidence="5 6">
    <name type="scientific">Geodia barretti</name>
    <name type="common">Barrett's horny sponge</name>
    <dbReference type="NCBI Taxonomy" id="519541"/>
    <lineage>
        <taxon>Eukaryota</taxon>
        <taxon>Metazoa</taxon>
        <taxon>Porifera</taxon>
        <taxon>Demospongiae</taxon>
        <taxon>Heteroscleromorpha</taxon>
        <taxon>Tetractinellida</taxon>
        <taxon>Astrophorina</taxon>
        <taxon>Geodiidae</taxon>
        <taxon>Geodia</taxon>
    </lineage>
</organism>
<evidence type="ECO:0000256" key="1">
    <source>
        <dbReference type="SAM" id="MobiDB-lite"/>
    </source>
</evidence>
<dbReference type="Gene3D" id="2.60.40.10">
    <property type="entry name" value="Immunoglobulins"/>
    <property type="match status" value="1"/>
</dbReference>
<keyword evidence="3" id="KW-0732">Signal</keyword>
<evidence type="ECO:0000259" key="4">
    <source>
        <dbReference type="PROSITE" id="PS50853"/>
    </source>
</evidence>
<evidence type="ECO:0000313" key="6">
    <source>
        <dbReference type="Proteomes" id="UP001174909"/>
    </source>
</evidence>
<dbReference type="PROSITE" id="PS50853">
    <property type="entry name" value="FN3"/>
    <property type="match status" value="1"/>
</dbReference>
<name>A0AA35TD88_GEOBA</name>